<keyword evidence="2" id="KW-1185">Reference proteome</keyword>
<dbReference type="OrthoDB" id="3344688at2759"/>
<dbReference type="Proteomes" id="UP000765509">
    <property type="component" value="Unassembled WGS sequence"/>
</dbReference>
<evidence type="ECO:0008006" key="3">
    <source>
        <dbReference type="Google" id="ProtNLM"/>
    </source>
</evidence>
<dbReference type="EMBL" id="AVOT02000751">
    <property type="protein sequence ID" value="MBW0464317.1"/>
    <property type="molecule type" value="Genomic_DNA"/>
</dbReference>
<evidence type="ECO:0000313" key="1">
    <source>
        <dbReference type="EMBL" id="MBW0464317.1"/>
    </source>
</evidence>
<proteinExistence type="predicted"/>
<sequence length="175" mass="20053">MVQVQFIPGIKINRNRIRKTITLSQKIYIDKILRVFGMENCKPVNILMDPCSRSTVADEINQDLNFNYQKAVGILDYLKSFSQPDLACETSVLSQFLDKPFVCHVSVFKRILRYLQGMKNYELTIGGAVDITEITGYSDSDWGSNYDVLKIKIKASLINNLPLLYYQNATMPNNR</sequence>
<dbReference type="PANTHER" id="PTHR11439">
    <property type="entry name" value="GAG-POL-RELATED RETROTRANSPOSON"/>
    <property type="match status" value="1"/>
</dbReference>
<gene>
    <name evidence="1" type="ORF">O181_004032</name>
</gene>
<organism evidence="1 2">
    <name type="scientific">Austropuccinia psidii MF-1</name>
    <dbReference type="NCBI Taxonomy" id="1389203"/>
    <lineage>
        <taxon>Eukaryota</taxon>
        <taxon>Fungi</taxon>
        <taxon>Dikarya</taxon>
        <taxon>Basidiomycota</taxon>
        <taxon>Pucciniomycotina</taxon>
        <taxon>Pucciniomycetes</taxon>
        <taxon>Pucciniales</taxon>
        <taxon>Sphaerophragmiaceae</taxon>
        <taxon>Austropuccinia</taxon>
    </lineage>
</organism>
<protein>
    <recommendedName>
        <fullName evidence="3">Reverse transcriptase Ty1/copia-type domain-containing protein</fullName>
    </recommendedName>
</protein>
<accession>A0A9Q3BFG8</accession>
<reference evidence="1" key="1">
    <citation type="submission" date="2021-03" db="EMBL/GenBank/DDBJ databases">
        <title>Draft genome sequence of rust myrtle Austropuccinia psidii MF-1, a brazilian biotype.</title>
        <authorList>
            <person name="Quecine M.C."/>
            <person name="Pachon D.M.R."/>
            <person name="Bonatelli M.L."/>
            <person name="Correr F.H."/>
            <person name="Franceschini L.M."/>
            <person name="Leite T.F."/>
            <person name="Margarido G.R.A."/>
            <person name="Almeida C.A."/>
            <person name="Ferrarezi J.A."/>
            <person name="Labate C.A."/>
        </authorList>
    </citation>
    <scope>NUCLEOTIDE SEQUENCE</scope>
    <source>
        <strain evidence="1">MF-1</strain>
    </source>
</reference>
<name>A0A9Q3BFG8_9BASI</name>
<evidence type="ECO:0000313" key="2">
    <source>
        <dbReference type="Proteomes" id="UP000765509"/>
    </source>
</evidence>
<comment type="caution">
    <text evidence="1">The sequence shown here is derived from an EMBL/GenBank/DDBJ whole genome shotgun (WGS) entry which is preliminary data.</text>
</comment>
<dbReference type="AlphaFoldDB" id="A0A9Q3BFG8"/>
<dbReference type="PANTHER" id="PTHR11439:SF483">
    <property type="entry name" value="PEPTIDE SYNTHASE GLIP-LIKE, PUTATIVE (AFU_ORTHOLOGUE AFUA_3G12920)-RELATED"/>
    <property type="match status" value="1"/>
</dbReference>